<accession>A0A6I0FAS3</accession>
<dbReference type="OrthoDB" id="9847263at2"/>
<dbReference type="AlphaFoldDB" id="A0A6I0FAS3"/>
<feature type="transmembrane region" description="Helical" evidence="1">
    <location>
        <begin position="169"/>
        <end position="188"/>
    </location>
</feature>
<evidence type="ECO:0000313" key="3">
    <source>
        <dbReference type="Proteomes" id="UP000432715"/>
    </source>
</evidence>
<keyword evidence="1" id="KW-1133">Transmembrane helix</keyword>
<proteinExistence type="predicted"/>
<sequence>MRKDVSYSTRYVFGFIPIYDVKFNKKEKVEKTDYFISFSIVSILLFMTMRTIGFLNDLLISKEIITNKSYDSVGHAFLMLTIVILAVLMTDIINFMKLLFKHRVLFIEIKDFKITPVEEENIYKQHHKSIYLMQYNYSEYLLKDLKREKFYLEGKLEEVKKPAFYDVHVLPLIVIFVSGILSVINLYIDNFIMYKRNYDVLDEALIAYTLFAFMVLTIVMFVSFMARKASYNNIKDLKTRILVIDDLISKKQQKEKDDNNEEVII</sequence>
<feature type="transmembrane region" description="Helical" evidence="1">
    <location>
        <begin position="34"/>
        <end position="55"/>
    </location>
</feature>
<evidence type="ECO:0000313" key="2">
    <source>
        <dbReference type="EMBL" id="KAB3535626.1"/>
    </source>
</evidence>
<feature type="transmembrane region" description="Helical" evidence="1">
    <location>
        <begin position="208"/>
        <end position="226"/>
    </location>
</feature>
<keyword evidence="1" id="KW-0472">Membrane</keyword>
<reference evidence="2 3" key="1">
    <citation type="submission" date="2019-10" db="EMBL/GenBank/DDBJ databases">
        <title>Alkaliphilus serpentinus sp. nov. and Alkaliphilus pronyensis sp. nov., two novel anaerobic alkaliphilic species isolated from the serpentinized-hosted hydrothermal field of the Prony Bay (New Caledonia).</title>
        <authorList>
            <person name="Postec A."/>
        </authorList>
    </citation>
    <scope>NUCLEOTIDE SEQUENCE [LARGE SCALE GENOMIC DNA]</scope>
    <source>
        <strain evidence="2 3">LacV</strain>
    </source>
</reference>
<gene>
    <name evidence="2" type="ORF">F8154_05710</name>
</gene>
<name>A0A6I0FAS3_9FIRM</name>
<dbReference type="Proteomes" id="UP000432715">
    <property type="component" value="Unassembled WGS sequence"/>
</dbReference>
<evidence type="ECO:0000256" key="1">
    <source>
        <dbReference type="SAM" id="Phobius"/>
    </source>
</evidence>
<keyword evidence="1" id="KW-0812">Transmembrane</keyword>
<keyword evidence="3" id="KW-1185">Reference proteome</keyword>
<dbReference type="EMBL" id="WBZC01000016">
    <property type="protein sequence ID" value="KAB3535626.1"/>
    <property type="molecule type" value="Genomic_DNA"/>
</dbReference>
<dbReference type="RefSeq" id="WP_151860643.1">
    <property type="nucleotide sequence ID" value="NZ_WBZC01000016.1"/>
</dbReference>
<protein>
    <submittedName>
        <fullName evidence="2">Uncharacterized protein</fullName>
    </submittedName>
</protein>
<organism evidence="2 3">
    <name type="scientific">Alkaliphilus pronyensis</name>
    <dbReference type="NCBI Taxonomy" id="1482732"/>
    <lineage>
        <taxon>Bacteria</taxon>
        <taxon>Bacillati</taxon>
        <taxon>Bacillota</taxon>
        <taxon>Clostridia</taxon>
        <taxon>Peptostreptococcales</taxon>
        <taxon>Natronincolaceae</taxon>
        <taxon>Alkaliphilus</taxon>
    </lineage>
</organism>
<feature type="transmembrane region" description="Helical" evidence="1">
    <location>
        <begin position="75"/>
        <end position="100"/>
    </location>
</feature>
<comment type="caution">
    <text evidence="2">The sequence shown here is derived from an EMBL/GenBank/DDBJ whole genome shotgun (WGS) entry which is preliminary data.</text>
</comment>